<sequence>MTTTTNDDGRAPDGSSKHNSVLQNRKILSRSTGHGLHSRAVHTGHVIVVARPTAYTETGTISWNGNTTRSERATSDTLLRGTGGGDDYLVRVFENV</sequence>
<name>A0A154P8Y0_DUFNO</name>
<evidence type="ECO:0000313" key="2">
    <source>
        <dbReference type="EMBL" id="KZC07610.1"/>
    </source>
</evidence>
<feature type="region of interest" description="Disordered" evidence="1">
    <location>
        <begin position="1"/>
        <end position="40"/>
    </location>
</feature>
<dbReference type="Proteomes" id="UP000076502">
    <property type="component" value="Unassembled WGS sequence"/>
</dbReference>
<dbReference type="AlphaFoldDB" id="A0A154P8Y0"/>
<proteinExistence type="predicted"/>
<reference evidence="2 3" key="1">
    <citation type="submission" date="2015-07" db="EMBL/GenBank/DDBJ databases">
        <title>The genome of Dufourea novaeangliae.</title>
        <authorList>
            <person name="Pan H."/>
            <person name="Kapheim K."/>
        </authorList>
    </citation>
    <scope>NUCLEOTIDE SEQUENCE [LARGE SCALE GENOMIC DNA]</scope>
    <source>
        <strain evidence="2">0120121106</strain>
        <tissue evidence="2">Whole body</tissue>
    </source>
</reference>
<dbReference type="EMBL" id="KQ434827">
    <property type="protein sequence ID" value="KZC07610.1"/>
    <property type="molecule type" value="Genomic_DNA"/>
</dbReference>
<evidence type="ECO:0000313" key="3">
    <source>
        <dbReference type="Proteomes" id="UP000076502"/>
    </source>
</evidence>
<protein>
    <submittedName>
        <fullName evidence="2">Uncharacterized protein</fullName>
    </submittedName>
</protein>
<organism evidence="2 3">
    <name type="scientific">Dufourea novaeangliae</name>
    <name type="common">Sweat bee</name>
    <dbReference type="NCBI Taxonomy" id="178035"/>
    <lineage>
        <taxon>Eukaryota</taxon>
        <taxon>Metazoa</taxon>
        <taxon>Ecdysozoa</taxon>
        <taxon>Arthropoda</taxon>
        <taxon>Hexapoda</taxon>
        <taxon>Insecta</taxon>
        <taxon>Pterygota</taxon>
        <taxon>Neoptera</taxon>
        <taxon>Endopterygota</taxon>
        <taxon>Hymenoptera</taxon>
        <taxon>Apocrita</taxon>
        <taxon>Aculeata</taxon>
        <taxon>Apoidea</taxon>
        <taxon>Anthophila</taxon>
        <taxon>Halictidae</taxon>
        <taxon>Rophitinae</taxon>
        <taxon>Dufourea</taxon>
    </lineage>
</organism>
<evidence type="ECO:0000256" key="1">
    <source>
        <dbReference type="SAM" id="MobiDB-lite"/>
    </source>
</evidence>
<accession>A0A154P8Y0</accession>
<keyword evidence="3" id="KW-1185">Reference proteome</keyword>
<gene>
    <name evidence="2" type="ORF">WN55_08382</name>
</gene>